<feature type="transmembrane region" description="Helical" evidence="9">
    <location>
        <begin position="388"/>
        <end position="407"/>
    </location>
</feature>
<dbReference type="RefSeq" id="WP_157438574.1">
    <property type="nucleotide sequence ID" value="NZ_JAAXPI010000053.1"/>
</dbReference>
<evidence type="ECO:0000256" key="4">
    <source>
        <dbReference type="ARBA" id="ARBA00022679"/>
    </source>
</evidence>
<evidence type="ECO:0000256" key="6">
    <source>
        <dbReference type="ARBA" id="ARBA00022989"/>
    </source>
</evidence>
<evidence type="ECO:0000256" key="7">
    <source>
        <dbReference type="ARBA" id="ARBA00023136"/>
    </source>
</evidence>
<feature type="transmembrane region" description="Helical" evidence="9">
    <location>
        <begin position="205"/>
        <end position="223"/>
    </location>
</feature>
<evidence type="ECO:0000313" key="11">
    <source>
        <dbReference type="Proteomes" id="UP000579250"/>
    </source>
</evidence>
<dbReference type="GO" id="GO:0005886">
    <property type="term" value="C:plasma membrane"/>
    <property type="evidence" value="ECO:0007669"/>
    <property type="project" value="UniProtKB-SubCell"/>
</dbReference>
<feature type="compositionally biased region" description="Basic and acidic residues" evidence="8">
    <location>
        <begin position="485"/>
        <end position="497"/>
    </location>
</feature>
<evidence type="ECO:0000313" key="10">
    <source>
        <dbReference type="EMBL" id="NKZ07397.1"/>
    </source>
</evidence>
<accession>A0A846Z6G6</accession>
<keyword evidence="4" id="KW-0808">Transferase</keyword>
<dbReference type="GO" id="GO:0016763">
    <property type="term" value="F:pentosyltransferase activity"/>
    <property type="evidence" value="ECO:0007669"/>
    <property type="project" value="TreeGrafter"/>
</dbReference>
<feature type="transmembrane region" description="Helical" evidence="9">
    <location>
        <begin position="165"/>
        <end position="198"/>
    </location>
</feature>
<comment type="subcellular location">
    <subcellularLocation>
        <location evidence="1">Cell membrane</location>
        <topology evidence="1">Multi-pass membrane protein</topology>
    </subcellularLocation>
</comment>
<dbReference type="PANTHER" id="PTHR33908:SF11">
    <property type="entry name" value="MEMBRANE PROTEIN"/>
    <property type="match status" value="1"/>
</dbReference>
<comment type="caution">
    <text evidence="10">The sequence shown here is derived from an EMBL/GenBank/DDBJ whole genome shotgun (WGS) entry which is preliminary data.</text>
</comment>
<dbReference type="GO" id="GO:0009103">
    <property type="term" value="P:lipopolysaccharide biosynthetic process"/>
    <property type="evidence" value="ECO:0007669"/>
    <property type="project" value="UniProtKB-ARBA"/>
</dbReference>
<evidence type="ECO:0000256" key="1">
    <source>
        <dbReference type="ARBA" id="ARBA00004651"/>
    </source>
</evidence>
<feature type="transmembrane region" description="Helical" evidence="9">
    <location>
        <begin position="71"/>
        <end position="93"/>
    </location>
</feature>
<protein>
    <recommendedName>
        <fullName evidence="12">Glycosyltransferase RgtA/B/C/D-like domain-containing protein</fullName>
    </recommendedName>
</protein>
<feature type="transmembrane region" description="Helical" evidence="9">
    <location>
        <begin position="428"/>
        <end position="447"/>
    </location>
</feature>
<evidence type="ECO:0000256" key="5">
    <source>
        <dbReference type="ARBA" id="ARBA00022692"/>
    </source>
</evidence>
<keyword evidence="5 9" id="KW-0812">Transmembrane</keyword>
<dbReference type="AlphaFoldDB" id="A0A846Z6G6"/>
<organism evidence="10 11">
    <name type="scientific">Actinomadura latina</name>
    <dbReference type="NCBI Taxonomy" id="163603"/>
    <lineage>
        <taxon>Bacteria</taxon>
        <taxon>Bacillati</taxon>
        <taxon>Actinomycetota</taxon>
        <taxon>Actinomycetes</taxon>
        <taxon>Streptosporangiales</taxon>
        <taxon>Thermomonosporaceae</taxon>
        <taxon>Actinomadura</taxon>
    </lineage>
</organism>
<feature type="transmembrane region" description="Helical" evidence="9">
    <location>
        <begin position="113"/>
        <end position="131"/>
    </location>
</feature>
<proteinExistence type="predicted"/>
<feature type="transmembrane region" description="Helical" evidence="9">
    <location>
        <begin position="6"/>
        <end position="29"/>
    </location>
</feature>
<reference evidence="10 11" key="1">
    <citation type="submission" date="2020-04" db="EMBL/GenBank/DDBJ databases">
        <title>MicrobeNet Type strains.</title>
        <authorList>
            <person name="Nicholson A.C."/>
        </authorList>
    </citation>
    <scope>NUCLEOTIDE SEQUENCE [LARGE SCALE GENOMIC DNA]</scope>
    <source>
        <strain evidence="10 11">ATCC BAA-277</strain>
    </source>
</reference>
<evidence type="ECO:0000256" key="8">
    <source>
        <dbReference type="SAM" id="MobiDB-lite"/>
    </source>
</evidence>
<dbReference type="Proteomes" id="UP000579250">
    <property type="component" value="Unassembled WGS sequence"/>
</dbReference>
<keyword evidence="11" id="KW-1185">Reference proteome</keyword>
<dbReference type="InterPro" id="IPR050297">
    <property type="entry name" value="LipidA_mod_glycosyltrf_83"/>
</dbReference>
<evidence type="ECO:0008006" key="12">
    <source>
        <dbReference type="Google" id="ProtNLM"/>
    </source>
</evidence>
<dbReference type="PANTHER" id="PTHR33908">
    <property type="entry name" value="MANNOSYLTRANSFERASE YKCB-RELATED"/>
    <property type="match status" value="1"/>
</dbReference>
<feature type="region of interest" description="Disordered" evidence="8">
    <location>
        <begin position="473"/>
        <end position="497"/>
    </location>
</feature>
<keyword evidence="2" id="KW-1003">Cell membrane</keyword>
<name>A0A846Z6G6_9ACTN</name>
<feature type="transmembrane region" description="Helical" evidence="9">
    <location>
        <begin position="453"/>
        <end position="470"/>
    </location>
</feature>
<keyword evidence="3" id="KW-0328">Glycosyltransferase</keyword>
<gene>
    <name evidence="10" type="ORF">HGB48_27245</name>
</gene>
<evidence type="ECO:0000256" key="2">
    <source>
        <dbReference type="ARBA" id="ARBA00022475"/>
    </source>
</evidence>
<feature type="transmembrane region" description="Helical" evidence="9">
    <location>
        <begin position="140"/>
        <end position="159"/>
    </location>
</feature>
<evidence type="ECO:0000256" key="3">
    <source>
        <dbReference type="ARBA" id="ARBA00022676"/>
    </source>
</evidence>
<evidence type="ECO:0000256" key="9">
    <source>
        <dbReference type="SAM" id="Phobius"/>
    </source>
</evidence>
<keyword evidence="7 9" id="KW-0472">Membrane</keyword>
<sequence length="497" mass="54497">MRVRLIAHVPFAGVLAAAIWIRVVAVLGYPAPLWFGDSKSYLEAAIELRPGETRPSGYPFLLWLIEPFHSFTVLVSVQHALGVLTGVLVYVLVVRAGRAAWPLDEPGRWAWRVWLPALLAAALTVPVLIPVHQISLEHMLMSDSLFTFLLLAAVTAALWRRRSTWWLGALAGAFAAFAALTRTAGLPLIAVIVVAMLLRRAGWRACVSAVVMFALPIVGYMFWFQSEYGQFKLAKANSIWLYGRTAAFADCAVIKPRPELRIMCPHLTDPRISPAFAVMWTKDSPFREIPGWVTGEEADRLAGEFAWAAIGKQPGDYADVVVHDTFMAFAWDREPYPNPWTSLQYDFPEGEAWDDDQALLAEKYDPGGGEAKVVRPWADQVLAYQDHLAMPGTFLGVLLLGGLAGAFPHVRSRGRWRPLGPVRHWGTGALLPWGTSLALLVIPAATADFDYRYVVPAVPFACLALGLALLPPPRRPRPAAGPASAEEREKAGAGRGG</sequence>
<keyword evidence="6 9" id="KW-1133">Transmembrane helix</keyword>
<dbReference type="EMBL" id="JAAXPI010000053">
    <property type="protein sequence ID" value="NKZ07397.1"/>
    <property type="molecule type" value="Genomic_DNA"/>
</dbReference>